<dbReference type="EMBL" id="JAVRRA010016652">
    <property type="protein sequence ID" value="KAK5201407.1"/>
    <property type="molecule type" value="Genomic_DNA"/>
</dbReference>
<sequence>MAAVISSAAQSLSALLRQTHLDDHEEVLKAANAALKKSKSDLEAQHVKVVALLKLDRFDDALRVLEEGGQQLKERAQLEHAYALYKAGNSAEAVEIVGAVDRSRGMLHVEAQA</sequence>
<comment type="caution">
    <text evidence="1">The sequence shown here is derived from an EMBL/GenBank/DDBJ whole genome shotgun (WGS) entry which is preliminary data.</text>
</comment>
<evidence type="ECO:0000313" key="2">
    <source>
        <dbReference type="Proteomes" id="UP001357485"/>
    </source>
</evidence>
<dbReference type="Pfam" id="PF17004">
    <property type="entry name" value="SRP_TPR_like"/>
    <property type="match status" value="1"/>
</dbReference>
<dbReference type="InterPro" id="IPR011990">
    <property type="entry name" value="TPR-like_helical_dom_sf"/>
</dbReference>
<evidence type="ECO:0000313" key="1">
    <source>
        <dbReference type="EMBL" id="KAK5201407.1"/>
    </source>
</evidence>
<dbReference type="PANTHER" id="PTHR14094:SF9">
    <property type="entry name" value="SIGNAL RECOGNITION PARTICLE SUBUNIT SRP72"/>
    <property type="match status" value="1"/>
</dbReference>
<accession>A0ABR0LQT2</accession>
<dbReference type="Gene3D" id="1.25.40.10">
    <property type="entry name" value="Tetratricopeptide repeat domain"/>
    <property type="match status" value="1"/>
</dbReference>
<protein>
    <submittedName>
        <fullName evidence="1">Signal recognition particle subunit SRP72</fullName>
    </submittedName>
</protein>
<organism evidence="1 2">
    <name type="scientific">Cryomyces antarcticus</name>
    <dbReference type="NCBI Taxonomy" id="329879"/>
    <lineage>
        <taxon>Eukaryota</taxon>
        <taxon>Fungi</taxon>
        <taxon>Dikarya</taxon>
        <taxon>Ascomycota</taxon>
        <taxon>Pezizomycotina</taxon>
        <taxon>Dothideomycetes</taxon>
        <taxon>Dothideomycetes incertae sedis</taxon>
        <taxon>Cryomyces</taxon>
    </lineage>
</organism>
<dbReference type="Proteomes" id="UP001357485">
    <property type="component" value="Unassembled WGS sequence"/>
</dbReference>
<feature type="non-terminal residue" evidence="1">
    <location>
        <position position="113"/>
    </location>
</feature>
<gene>
    <name evidence="1" type="primary">srp72_2</name>
    <name evidence="1" type="ORF">LTR16_002781</name>
</gene>
<reference evidence="1 2" key="1">
    <citation type="submission" date="2023-08" db="EMBL/GenBank/DDBJ databases">
        <title>Black Yeasts Isolated from many extreme environments.</title>
        <authorList>
            <person name="Coleine C."/>
            <person name="Stajich J.E."/>
            <person name="Selbmann L."/>
        </authorList>
    </citation>
    <scope>NUCLEOTIDE SEQUENCE [LARGE SCALE GENOMIC DNA]</scope>
    <source>
        <strain evidence="1 2">CCFEE 536</strain>
    </source>
</reference>
<dbReference type="PANTHER" id="PTHR14094">
    <property type="entry name" value="SIGNAL RECOGNITION PARTICLE 72"/>
    <property type="match status" value="1"/>
</dbReference>
<keyword evidence="2" id="KW-1185">Reference proteome</keyword>
<dbReference type="SUPFAM" id="SSF48452">
    <property type="entry name" value="TPR-like"/>
    <property type="match status" value="1"/>
</dbReference>
<name>A0ABR0LQT2_9PEZI</name>
<dbReference type="InterPro" id="IPR026270">
    <property type="entry name" value="SRP72"/>
</dbReference>
<dbReference type="InterPro" id="IPR031545">
    <property type="entry name" value="SRP72_TPR-like"/>
</dbReference>
<proteinExistence type="predicted"/>